<keyword evidence="6 9" id="KW-0472">Membrane</keyword>
<protein>
    <recommendedName>
        <fullName evidence="12">Major facilitator superfamily (MFS) profile domain-containing protein</fullName>
    </recommendedName>
</protein>
<dbReference type="FunFam" id="1.20.1250.20:FF:000065">
    <property type="entry name" value="Putative MFS pantothenate transporter"/>
    <property type="match status" value="1"/>
</dbReference>
<dbReference type="EMBL" id="KN832972">
    <property type="protein sequence ID" value="KIM90975.1"/>
    <property type="molecule type" value="Genomic_DNA"/>
</dbReference>
<keyword evidence="5 9" id="KW-1133">Transmembrane helix</keyword>
<dbReference type="GO" id="GO:0015233">
    <property type="term" value="F:pantothenate transmembrane transporter activity"/>
    <property type="evidence" value="ECO:0007669"/>
    <property type="project" value="TreeGrafter"/>
</dbReference>
<feature type="region of interest" description="Disordered" evidence="8">
    <location>
        <begin position="441"/>
        <end position="469"/>
    </location>
</feature>
<evidence type="ECO:0000256" key="9">
    <source>
        <dbReference type="SAM" id="Phobius"/>
    </source>
</evidence>
<dbReference type="Pfam" id="PF07690">
    <property type="entry name" value="MFS_1"/>
    <property type="match status" value="1"/>
</dbReference>
<dbReference type="AlphaFoldDB" id="A0A0C3G3U7"/>
<dbReference type="HOGENOM" id="CLU_001265_4_2_1"/>
<reference evidence="11" key="2">
    <citation type="submission" date="2015-01" db="EMBL/GenBank/DDBJ databases">
        <title>Evolutionary Origins and Diversification of the Mycorrhizal Mutualists.</title>
        <authorList>
            <consortium name="DOE Joint Genome Institute"/>
            <consortium name="Mycorrhizal Genomics Consortium"/>
            <person name="Kohler A."/>
            <person name="Kuo A."/>
            <person name="Nagy L.G."/>
            <person name="Floudas D."/>
            <person name="Copeland A."/>
            <person name="Barry K.W."/>
            <person name="Cichocki N."/>
            <person name="Veneault-Fourrey C."/>
            <person name="LaButti K."/>
            <person name="Lindquist E.A."/>
            <person name="Lipzen A."/>
            <person name="Lundell T."/>
            <person name="Morin E."/>
            <person name="Murat C."/>
            <person name="Riley R."/>
            <person name="Ohm R."/>
            <person name="Sun H."/>
            <person name="Tunlid A."/>
            <person name="Henrissat B."/>
            <person name="Grigoriev I.V."/>
            <person name="Hibbett D.S."/>
            <person name="Martin F."/>
        </authorList>
    </citation>
    <scope>NUCLEOTIDE SEQUENCE [LARGE SCALE GENOMIC DNA]</scope>
    <source>
        <strain evidence="11">F 1598</strain>
    </source>
</reference>
<dbReference type="InterPro" id="IPR036259">
    <property type="entry name" value="MFS_trans_sf"/>
</dbReference>
<keyword evidence="11" id="KW-1185">Reference proteome</keyword>
<evidence type="ECO:0000256" key="7">
    <source>
        <dbReference type="ARBA" id="ARBA00037968"/>
    </source>
</evidence>
<keyword evidence="3" id="KW-1003">Cell membrane</keyword>
<dbReference type="Gene3D" id="1.20.1250.20">
    <property type="entry name" value="MFS general substrate transporter like domains"/>
    <property type="match status" value="2"/>
</dbReference>
<evidence type="ECO:0000256" key="4">
    <source>
        <dbReference type="ARBA" id="ARBA00022692"/>
    </source>
</evidence>
<dbReference type="OrthoDB" id="3639251at2759"/>
<proteinExistence type="inferred from homology"/>
<dbReference type="GO" id="GO:0005886">
    <property type="term" value="C:plasma membrane"/>
    <property type="evidence" value="ECO:0007669"/>
    <property type="project" value="UniProtKB-SubCell"/>
</dbReference>
<evidence type="ECO:0000256" key="5">
    <source>
        <dbReference type="ARBA" id="ARBA00022989"/>
    </source>
</evidence>
<accession>A0A0C3G3U7</accession>
<comment type="similarity">
    <text evidence="7">Belongs to the major facilitator superfamily. Allantoate permease family.</text>
</comment>
<feature type="transmembrane region" description="Helical" evidence="9">
    <location>
        <begin position="410"/>
        <end position="430"/>
    </location>
</feature>
<evidence type="ECO:0000256" key="1">
    <source>
        <dbReference type="ARBA" id="ARBA00004651"/>
    </source>
</evidence>
<dbReference type="PANTHER" id="PTHR43791">
    <property type="entry name" value="PERMEASE-RELATED"/>
    <property type="match status" value="1"/>
</dbReference>
<dbReference type="FunFam" id="1.20.1250.20:FF:000386">
    <property type="entry name" value="MFS general substrate transporter"/>
    <property type="match status" value="1"/>
</dbReference>
<dbReference type="GO" id="GO:0098717">
    <property type="term" value="P:pantothenate import across plasma membrane"/>
    <property type="evidence" value="ECO:0007669"/>
    <property type="project" value="TreeGrafter"/>
</dbReference>
<evidence type="ECO:0000313" key="10">
    <source>
        <dbReference type="EMBL" id="KIM90975.1"/>
    </source>
</evidence>
<evidence type="ECO:0000256" key="2">
    <source>
        <dbReference type="ARBA" id="ARBA00022448"/>
    </source>
</evidence>
<comment type="subcellular location">
    <subcellularLocation>
        <location evidence="1">Cell membrane</location>
        <topology evidence="1">Multi-pass membrane protein</topology>
    </subcellularLocation>
</comment>
<dbReference type="InParanoid" id="A0A0C3G3U7"/>
<evidence type="ECO:0000256" key="6">
    <source>
        <dbReference type="ARBA" id="ARBA00023136"/>
    </source>
</evidence>
<dbReference type="STRING" id="765440.A0A0C3G3U7"/>
<keyword evidence="2" id="KW-0813">Transport</keyword>
<reference evidence="10 11" key="1">
    <citation type="submission" date="2014-04" db="EMBL/GenBank/DDBJ databases">
        <authorList>
            <consortium name="DOE Joint Genome Institute"/>
            <person name="Kuo A."/>
            <person name="Tarkka M."/>
            <person name="Buscot F."/>
            <person name="Kohler A."/>
            <person name="Nagy L.G."/>
            <person name="Floudas D."/>
            <person name="Copeland A."/>
            <person name="Barry K.W."/>
            <person name="Cichocki N."/>
            <person name="Veneault-Fourrey C."/>
            <person name="LaButti K."/>
            <person name="Lindquist E.A."/>
            <person name="Lipzen A."/>
            <person name="Lundell T."/>
            <person name="Morin E."/>
            <person name="Murat C."/>
            <person name="Sun H."/>
            <person name="Tunlid A."/>
            <person name="Henrissat B."/>
            <person name="Grigoriev I.V."/>
            <person name="Hibbett D.S."/>
            <person name="Martin F."/>
            <person name="Nordberg H.P."/>
            <person name="Cantor M.N."/>
            <person name="Hua S.X."/>
        </authorList>
    </citation>
    <scope>NUCLEOTIDE SEQUENCE [LARGE SCALE GENOMIC DNA]</scope>
    <source>
        <strain evidence="10 11">F 1598</strain>
    </source>
</reference>
<dbReference type="FunCoup" id="A0A0C3G3U7">
    <property type="interactions" value="254"/>
</dbReference>
<evidence type="ECO:0000256" key="3">
    <source>
        <dbReference type="ARBA" id="ARBA00022475"/>
    </source>
</evidence>
<evidence type="ECO:0008006" key="12">
    <source>
        <dbReference type="Google" id="ProtNLM"/>
    </source>
</evidence>
<evidence type="ECO:0000256" key="8">
    <source>
        <dbReference type="SAM" id="MobiDB-lite"/>
    </source>
</evidence>
<dbReference type="SUPFAM" id="SSF103473">
    <property type="entry name" value="MFS general substrate transporter"/>
    <property type="match status" value="1"/>
</dbReference>
<dbReference type="InterPro" id="IPR011701">
    <property type="entry name" value="MFS"/>
</dbReference>
<sequence>MAYSLRGVRHFFWGDSDTPSSRQEKRLLLKIDWITSDLLLFVVCITDLDRSNVSNAYVSGMKEELNMQGNDFNKINTIFTCGYIVGMIPNNLMLQVVSPRIWLPSMQIVWGVLTFCTSAVHDVRQIYAIRFFQGIAEASSFAGTHFILGSWYKPEELGKRSGVFTSSGLVGTLFSGVLQAGVYNFIIDGVITLPIALYGFLMLPDVPATTKAFYLSEEERLLSVERLVSDTTRHSLSWDLARRVLSRWRWYAFSLLFAVSGETESFGSNNLMGQWLKAIGGYTVEQIDNYPSGMAAFAIASTLICATWTDYTQVRWPVLVYMSTSCIISSICILVWGSPIGLKFFAYYLAGASYSGQATTFAWANQACADDTQERGIVLASMNMWNNVVNAWWPLVFYPATDAPKFHKGMIAMMCICIATLGVTWLVWFLERREWRLYGKPGETEKDTDSKNKPQIHSGERENSDLSTQ</sequence>
<feature type="transmembrane region" description="Helical" evidence="9">
    <location>
        <begin position="318"/>
        <end position="338"/>
    </location>
</feature>
<dbReference type="PANTHER" id="PTHR43791:SF4">
    <property type="entry name" value="PANTOTHENATE TRANSPORTER FEN2"/>
    <property type="match status" value="1"/>
</dbReference>
<evidence type="ECO:0000313" key="11">
    <source>
        <dbReference type="Proteomes" id="UP000054166"/>
    </source>
</evidence>
<keyword evidence="4 9" id="KW-0812">Transmembrane</keyword>
<name>A0A0C3G3U7_PILCF</name>
<organism evidence="10 11">
    <name type="scientific">Piloderma croceum (strain F 1598)</name>
    <dbReference type="NCBI Taxonomy" id="765440"/>
    <lineage>
        <taxon>Eukaryota</taxon>
        <taxon>Fungi</taxon>
        <taxon>Dikarya</taxon>
        <taxon>Basidiomycota</taxon>
        <taxon>Agaricomycotina</taxon>
        <taxon>Agaricomycetes</taxon>
        <taxon>Agaricomycetidae</taxon>
        <taxon>Atheliales</taxon>
        <taxon>Atheliaceae</taxon>
        <taxon>Piloderma</taxon>
    </lineage>
</organism>
<dbReference type="Proteomes" id="UP000054166">
    <property type="component" value="Unassembled WGS sequence"/>
</dbReference>
<gene>
    <name evidence="10" type="ORF">PILCRDRAFT_58781</name>
</gene>